<proteinExistence type="predicted"/>
<gene>
    <name evidence="1" type="ORF">FXF68_31450</name>
</gene>
<evidence type="ECO:0000313" key="1">
    <source>
        <dbReference type="EMBL" id="TYK45195.1"/>
    </source>
</evidence>
<organism evidence="1 2">
    <name type="scientific">Actinomadura decatromicini</name>
    <dbReference type="NCBI Taxonomy" id="2604572"/>
    <lineage>
        <taxon>Bacteria</taxon>
        <taxon>Bacillati</taxon>
        <taxon>Actinomycetota</taxon>
        <taxon>Actinomycetes</taxon>
        <taxon>Streptosporangiales</taxon>
        <taxon>Thermomonosporaceae</taxon>
        <taxon>Actinomadura</taxon>
    </lineage>
</organism>
<name>A0A5D3FD02_9ACTN</name>
<dbReference type="Proteomes" id="UP000323505">
    <property type="component" value="Unassembled WGS sequence"/>
</dbReference>
<accession>A0A5D3FD02</accession>
<reference evidence="1 2" key="1">
    <citation type="submission" date="2019-08" db="EMBL/GenBank/DDBJ databases">
        <title>Actinomadura sp. nov. CYP1-5 isolated from mountain soil.</title>
        <authorList>
            <person name="Songsumanus A."/>
            <person name="Kuncharoen N."/>
            <person name="Kudo T."/>
            <person name="Yuki M."/>
            <person name="Igarashi Y."/>
            <person name="Tanasupawat S."/>
        </authorList>
    </citation>
    <scope>NUCLEOTIDE SEQUENCE [LARGE SCALE GENOMIC DNA]</scope>
    <source>
        <strain evidence="1 2">CYP1-5</strain>
    </source>
</reference>
<dbReference type="AlphaFoldDB" id="A0A5D3FD02"/>
<dbReference type="EMBL" id="VSRQ01000007">
    <property type="protein sequence ID" value="TYK45195.1"/>
    <property type="molecule type" value="Genomic_DNA"/>
</dbReference>
<comment type="caution">
    <text evidence="1">The sequence shown here is derived from an EMBL/GenBank/DDBJ whole genome shotgun (WGS) entry which is preliminary data.</text>
</comment>
<keyword evidence="2" id="KW-1185">Reference proteome</keyword>
<evidence type="ECO:0000313" key="2">
    <source>
        <dbReference type="Proteomes" id="UP000323505"/>
    </source>
</evidence>
<protein>
    <submittedName>
        <fullName evidence="1">Uncharacterized protein</fullName>
    </submittedName>
</protein>
<sequence length="122" mass="13398">MSNPLNDIAPYPRRESEVTAESLARSLMVQAQANRHRMVHGRDADDAVAGGNRLVDVYGLVKLLKVLQTVAPDAADQVARDLWRDWHDGAAVWEWLDSWLRAAGIAPERVDAAAADLMRAAA</sequence>
<dbReference type="RefSeq" id="WP_148765613.1">
    <property type="nucleotide sequence ID" value="NZ_VSRQ01000007.1"/>
</dbReference>